<dbReference type="EMBL" id="ANIK01000003">
    <property type="protein sequence ID" value="EMJ98272.1"/>
    <property type="molecule type" value="Genomic_DNA"/>
</dbReference>
<evidence type="ECO:0000313" key="1">
    <source>
        <dbReference type="EMBL" id="EMJ98272.1"/>
    </source>
</evidence>
<gene>
    <name evidence="1" type="ORF">LEP1GSC194_2394</name>
</gene>
<dbReference type="AlphaFoldDB" id="M6D2A0"/>
<comment type="caution">
    <text evidence="1">The sequence shown here is derived from an EMBL/GenBank/DDBJ whole genome shotgun (WGS) entry which is preliminary data.</text>
</comment>
<name>M6D2A0_9LEPT</name>
<organism evidence="1 2">
    <name type="scientific">Leptospira alstonii serovar Sichuan str. 79601</name>
    <dbReference type="NCBI Taxonomy" id="1218565"/>
    <lineage>
        <taxon>Bacteria</taxon>
        <taxon>Pseudomonadati</taxon>
        <taxon>Spirochaetota</taxon>
        <taxon>Spirochaetia</taxon>
        <taxon>Leptospirales</taxon>
        <taxon>Leptospiraceae</taxon>
        <taxon>Leptospira</taxon>
    </lineage>
</organism>
<accession>M6D2A0</accession>
<evidence type="ECO:0000313" key="2">
    <source>
        <dbReference type="Proteomes" id="UP000011988"/>
    </source>
</evidence>
<dbReference type="PATRIC" id="fig|1218565.3.peg.81"/>
<dbReference type="Proteomes" id="UP000011988">
    <property type="component" value="Unassembled WGS sequence"/>
</dbReference>
<sequence>MGSEQDKQFSFGQILRSKIRKKILKLYGNERTTDSFTS</sequence>
<proteinExistence type="predicted"/>
<protein>
    <submittedName>
        <fullName evidence="1">Uncharacterized protein</fullName>
    </submittedName>
</protein>
<reference evidence="1 2" key="1">
    <citation type="submission" date="2013-01" db="EMBL/GenBank/DDBJ databases">
        <authorList>
            <person name="Harkins D.M."/>
            <person name="Durkin A.S."/>
            <person name="Brinkac L.M."/>
            <person name="Haft D.H."/>
            <person name="Selengut J.D."/>
            <person name="Sanka R."/>
            <person name="DePew J."/>
            <person name="Purushe J."/>
            <person name="Galloway R.L."/>
            <person name="Vinetz J.M."/>
            <person name="Sutton G.G."/>
            <person name="Nierman W.C."/>
            <person name="Fouts D.E."/>
        </authorList>
    </citation>
    <scope>NUCLEOTIDE SEQUENCE [LARGE SCALE GENOMIC DNA]</scope>
    <source>
        <strain evidence="1 2">79601</strain>
    </source>
</reference>